<dbReference type="EMBL" id="SNRW01018577">
    <property type="protein sequence ID" value="KAA6367202.1"/>
    <property type="molecule type" value="Genomic_DNA"/>
</dbReference>
<name>A0A5J4UBE8_9EUKA</name>
<accession>A0A5J4UBE8</accession>
<evidence type="ECO:0000313" key="1">
    <source>
        <dbReference type="EMBL" id="KAA6367202.1"/>
    </source>
</evidence>
<protein>
    <submittedName>
        <fullName evidence="1">Uncharacterized protein</fullName>
    </submittedName>
</protein>
<dbReference type="Proteomes" id="UP000324800">
    <property type="component" value="Unassembled WGS sequence"/>
</dbReference>
<evidence type="ECO:0000313" key="2">
    <source>
        <dbReference type="Proteomes" id="UP000324800"/>
    </source>
</evidence>
<gene>
    <name evidence="1" type="ORF">EZS28_037271</name>
</gene>
<reference evidence="1 2" key="1">
    <citation type="submission" date="2019-03" db="EMBL/GenBank/DDBJ databases">
        <title>Single cell metagenomics reveals metabolic interactions within the superorganism composed of flagellate Streblomastix strix and complex community of Bacteroidetes bacteria on its surface.</title>
        <authorList>
            <person name="Treitli S.C."/>
            <person name="Kolisko M."/>
            <person name="Husnik F."/>
            <person name="Keeling P."/>
            <person name="Hampl V."/>
        </authorList>
    </citation>
    <scope>NUCLEOTIDE SEQUENCE [LARGE SCALE GENOMIC DNA]</scope>
    <source>
        <strain evidence="1">ST1C</strain>
    </source>
</reference>
<dbReference type="AlphaFoldDB" id="A0A5J4UBE8"/>
<sequence>FTPFSAPQRGYAKQLLYLLVLHF</sequence>
<feature type="non-terminal residue" evidence="1">
    <location>
        <position position="1"/>
    </location>
</feature>
<proteinExistence type="predicted"/>
<comment type="caution">
    <text evidence="1">The sequence shown here is derived from an EMBL/GenBank/DDBJ whole genome shotgun (WGS) entry which is preliminary data.</text>
</comment>
<organism evidence="1 2">
    <name type="scientific">Streblomastix strix</name>
    <dbReference type="NCBI Taxonomy" id="222440"/>
    <lineage>
        <taxon>Eukaryota</taxon>
        <taxon>Metamonada</taxon>
        <taxon>Preaxostyla</taxon>
        <taxon>Oxymonadida</taxon>
        <taxon>Streblomastigidae</taxon>
        <taxon>Streblomastix</taxon>
    </lineage>
</organism>